<dbReference type="EMBL" id="AP023091">
    <property type="protein sequence ID" value="BCE26223.1"/>
    <property type="molecule type" value="Genomic_DNA"/>
</dbReference>
<dbReference type="Gene3D" id="3.40.50.1390">
    <property type="entry name" value="Resolvase, N-terminal catalytic domain"/>
    <property type="match status" value="1"/>
</dbReference>
<dbReference type="GO" id="GO:0003677">
    <property type="term" value="F:DNA binding"/>
    <property type="evidence" value="ECO:0007669"/>
    <property type="project" value="UniProtKB-KW"/>
</dbReference>
<evidence type="ECO:0000256" key="5">
    <source>
        <dbReference type="PROSITE-ProRule" id="PRU10137"/>
    </source>
</evidence>
<keyword evidence="1" id="KW-0229">DNA integration</keyword>
<dbReference type="GO" id="GO:0015074">
    <property type="term" value="P:DNA integration"/>
    <property type="evidence" value="ECO:0007669"/>
    <property type="project" value="UniProtKB-KW"/>
</dbReference>
<evidence type="ECO:0000313" key="9">
    <source>
        <dbReference type="EMBL" id="BCE26223.1"/>
    </source>
</evidence>
<feature type="domain" description="Recombinase" evidence="8">
    <location>
        <begin position="159"/>
        <end position="303"/>
    </location>
</feature>
<feature type="active site" description="O-(5'-phospho-DNA)-serine intermediate" evidence="4 5">
    <location>
        <position position="11"/>
    </location>
</feature>
<dbReference type="InterPro" id="IPR036162">
    <property type="entry name" value="Resolvase-like_N_sf"/>
</dbReference>
<feature type="region of interest" description="Disordered" evidence="6">
    <location>
        <begin position="519"/>
        <end position="550"/>
    </location>
</feature>
<dbReference type="PANTHER" id="PTHR30461:SF23">
    <property type="entry name" value="DNA RECOMBINASE-RELATED"/>
    <property type="match status" value="1"/>
</dbReference>
<sequence length="709" mass="80777">MKTAAIYARVSSDKQKEENTIASQTSALIAFAREQNCDVPAEWVIEDDGYSGASLLRPGLERLRDLAAEGRIQAVLVYAPDRLSRRYAHQILLIEEFARAGVEVLFIRSRRAATPEDELLLQFQGMIAEYERAQILERSRRGKRHRALQGQVSVLSGAPFGYRYKRKTDHSAAYYEIDERQAGIVRWVYELYTAKSHSIGAITRLLNERQIPTAKETGRWERSTVWAMLRNPAYKGTACFGKTRIAPRMRVTRPLRLRGGVAPRNSANHELPRTEWIEIPVPTIISEETFALANELLEANKKHAPRRTITPSALQGLLSCAKCGYGLYRTSTRSSARTIHYYRCLGSDGWRRLGGPVCDSRPTRQDLLDEVVWKEIARLLEDRQLIEDELERRLKAARNSDPTQRREETLRRDLARSRKSIERLLTAYQESLLSLEELRSRMPDLRSREQACLSALQAIEDQSQEQEVCLRLAESVTSFLERLRSSVGALDIIERQRVLRLLVKEVLVGDDKIVIRHSIPLPPTPPGGKAPGAANSSVTAPPPQSYLLRSGNHRTALRRALFRRTDQPSFQHTRIQEGADELQDALVSNPLGNQSHQDVVVDPVKELLQVDVHHDAVAGRNVRLRPFHRPMCRAPRPKAEARLGERPIPIRLQHLHHRLLDQAVEHRRNAERPQAARRLRYLHPPHRLWLVGAVKQLGSDRRPVLLQVG</sequence>
<dbReference type="EMBL" id="AP023094">
    <property type="protein sequence ID" value="BCE52480.1"/>
    <property type="molecule type" value="Genomic_DNA"/>
</dbReference>
<dbReference type="InterPro" id="IPR006119">
    <property type="entry name" value="Resolv_N"/>
</dbReference>
<name>A0A809XH78_9BRAD</name>
<dbReference type="PANTHER" id="PTHR30461">
    <property type="entry name" value="DNA-INVERTASE FROM LAMBDOID PROPHAGE"/>
    <property type="match status" value="1"/>
</dbReference>
<evidence type="ECO:0000313" key="10">
    <source>
        <dbReference type="EMBL" id="BCE52480.1"/>
    </source>
</evidence>
<dbReference type="InterPro" id="IPR038109">
    <property type="entry name" value="DNA_bind_recomb_sf"/>
</dbReference>
<dbReference type="InterPro" id="IPR006118">
    <property type="entry name" value="Recombinase_CS"/>
</dbReference>
<dbReference type="Pfam" id="PF07508">
    <property type="entry name" value="Recombinase"/>
    <property type="match status" value="1"/>
</dbReference>
<organism evidence="9">
    <name type="scientific">Bradyrhizobium diazoefficiens</name>
    <dbReference type="NCBI Taxonomy" id="1355477"/>
    <lineage>
        <taxon>Bacteria</taxon>
        <taxon>Pseudomonadati</taxon>
        <taxon>Pseudomonadota</taxon>
        <taxon>Alphaproteobacteria</taxon>
        <taxon>Hyphomicrobiales</taxon>
        <taxon>Nitrobacteraceae</taxon>
        <taxon>Bradyrhizobium</taxon>
    </lineage>
</organism>
<dbReference type="InterPro" id="IPR025827">
    <property type="entry name" value="Zn_ribbon_recom_dom"/>
</dbReference>
<evidence type="ECO:0000259" key="7">
    <source>
        <dbReference type="PROSITE" id="PS51736"/>
    </source>
</evidence>
<proteinExistence type="predicted"/>
<gene>
    <name evidence="9" type="ORF">XF1B_89040</name>
    <name evidence="10" type="ORF">XF4B_88290</name>
</gene>
<dbReference type="SMART" id="SM00857">
    <property type="entry name" value="Resolvase"/>
    <property type="match status" value="1"/>
</dbReference>
<dbReference type="FunFam" id="3.40.50.1390:FF:000014">
    <property type="entry name" value="DNA invertase"/>
    <property type="match status" value="1"/>
</dbReference>
<reference evidence="10" key="2">
    <citation type="submission" date="2020-05" db="EMBL/GenBank/DDBJ databases">
        <title>Complete genome sequence of Bradyrhizobium diazoefficiens XF4 isolated from soybean nodule.</title>
        <authorList>
            <person name="Noda R."/>
            <person name="Kakizaki K."/>
            <person name="Minamisawa K."/>
        </authorList>
    </citation>
    <scope>NUCLEOTIDE SEQUENCE</scope>
    <source>
        <strain evidence="10">XF4</strain>
    </source>
</reference>
<keyword evidence="3" id="KW-0233">DNA recombination</keyword>
<dbReference type="InterPro" id="IPR050639">
    <property type="entry name" value="SSR_resolvase"/>
</dbReference>
<dbReference type="PROSITE" id="PS51737">
    <property type="entry name" value="RECOMBINASE_DNA_BIND"/>
    <property type="match status" value="1"/>
</dbReference>
<evidence type="ECO:0000256" key="2">
    <source>
        <dbReference type="ARBA" id="ARBA00023125"/>
    </source>
</evidence>
<reference evidence="9" key="1">
    <citation type="submission" date="2020-05" db="EMBL/GenBank/DDBJ databases">
        <title>Complete genome sequence of Bradyrhizobium diazoefficiens XF1 isolated from soybean nodule.</title>
        <authorList>
            <person name="Noda R."/>
            <person name="Kakizaki K."/>
            <person name="Minamisawa K."/>
        </authorList>
    </citation>
    <scope>NUCLEOTIDE SEQUENCE</scope>
    <source>
        <strain evidence="9">XF1</strain>
    </source>
</reference>
<dbReference type="Gene3D" id="3.90.1750.20">
    <property type="entry name" value="Putative Large Serine Recombinase, Chain B, Domain 2"/>
    <property type="match status" value="1"/>
</dbReference>
<evidence type="ECO:0000256" key="4">
    <source>
        <dbReference type="PIRSR" id="PIRSR606118-50"/>
    </source>
</evidence>
<evidence type="ECO:0000256" key="1">
    <source>
        <dbReference type="ARBA" id="ARBA00022908"/>
    </source>
</evidence>
<dbReference type="AlphaFoldDB" id="A0A809XH78"/>
<keyword evidence="2" id="KW-0238">DNA-binding</keyword>
<dbReference type="Pfam" id="PF00239">
    <property type="entry name" value="Resolvase"/>
    <property type="match status" value="1"/>
</dbReference>
<dbReference type="GO" id="GO:0000150">
    <property type="term" value="F:DNA strand exchange activity"/>
    <property type="evidence" value="ECO:0007669"/>
    <property type="project" value="InterPro"/>
</dbReference>
<dbReference type="CDD" id="cd00338">
    <property type="entry name" value="Ser_Recombinase"/>
    <property type="match status" value="1"/>
</dbReference>
<dbReference type="Pfam" id="PF13408">
    <property type="entry name" value="Zn_ribbon_recom"/>
    <property type="match status" value="1"/>
</dbReference>
<dbReference type="PROSITE" id="PS51736">
    <property type="entry name" value="RECOMBINASES_3"/>
    <property type="match status" value="1"/>
</dbReference>
<evidence type="ECO:0000256" key="6">
    <source>
        <dbReference type="SAM" id="MobiDB-lite"/>
    </source>
</evidence>
<dbReference type="InterPro" id="IPR011109">
    <property type="entry name" value="DNA_bind_recombinase_dom"/>
</dbReference>
<dbReference type="SUPFAM" id="SSF53041">
    <property type="entry name" value="Resolvase-like"/>
    <property type="match status" value="1"/>
</dbReference>
<evidence type="ECO:0000259" key="8">
    <source>
        <dbReference type="PROSITE" id="PS51737"/>
    </source>
</evidence>
<feature type="domain" description="Resolvase/invertase-type recombinase catalytic" evidence="7">
    <location>
        <begin position="3"/>
        <end position="150"/>
    </location>
</feature>
<dbReference type="PROSITE" id="PS00397">
    <property type="entry name" value="RECOMBINASES_1"/>
    <property type="match status" value="1"/>
</dbReference>
<evidence type="ECO:0000256" key="3">
    <source>
        <dbReference type="ARBA" id="ARBA00023172"/>
    </source>
</evidence>
<protein>
    <submittedName>
        <fullName evidence="9">Serine recombinase</fullName>
    </submittedName>
</protein>
<accession>A0A809XH78</accession>